<dbReference type="PRINTS" id="PR00081">
    <property type="entry name" value="GDHRDH"/>
</dbReference>
<name>A0ABZ0NAU3_CERBT</name>
<keyword evidence="7" id="KW-0560">Oxidoreductase</keyword>
<keyword evidence="5" id="KW-0521">NADP</keyword>
<keyword evidence="12" id="KW-1133">Transmembrane helix</keyword>
<dbReference type="InterPro" id="IPR036291">
    <property type="entry name" value="NAD(P)-bd_dom_sf"/>
</dbReference>
<dbReference type="PANTHER" id="PTHR43550">
    <property type="entry name" value="3-KETODIHYDROSPHINGOSINE REDUCTASE"/>
    <property type="match status" value="1"/>
</dbReference>
<evidence type="ECO:0000256" key="10">
    <source>
        <dbReference type="ARBA" id="ARBA00044737"/>
    </source>
</evidence>
<feature type="transmembrane region" description="Helical" evidence="12">
    <location>
        <begin position="20"/>
        <end position="42"/>
    </location>
</feature>
<protein>
    <recommendedName>
        <fullName evidence="9">3-dehydrosphinganine reductase</fullName>
        <ecNumber evidence="9">1.1.1.102</ecNumber>
    </recommendedName>
</protein>
<comment type="catalytic activity">
    <reaction evidence="11">
        <text>sphinganine + NADP(+) = 3-oxosphinganine + NADPH + H(+)</text>
        <dbReference type="Rhea" id="RHEA:22640"/>
        <dbReference type="ChEBI" id="CHEBI:15378"/>
        <dbReference type="ChEBI" id="CHEBI:57783"/>
        <dbReference type="ChEBI" id="CHEBI:57817"/>
        <dbReference type="ChEBI" id="CHEBI:58299"/>
        <dbReference type="ChEBI" id="CHEBI:58349"/>
        <dbReference type="EC" id="1.1.1.102"/>
    </reaction>
    <physiologicalReaction direction="right-to-left" evidence="11">
        <dbReference type="Rhea" id="RHEA:22642"/>
    </physiologicalReaction>
</comment>
<evidence type="ECO:0000313" key="13">
    <source>
        <dbReference type="EMBL" id="WPA96652.1"/>
    </source>
</evidence>
<dbReference type="Pfam" id="PF00106">
    <property type="entry name" value="adh_short"/>
    <property type="match status" value="1"/>
</dbReference>
<dbReference type="Gene3D" id="3.40.50.720">
    <property type="entry name" value="NAD(P)-binding Rossmann-like Domain"/>
    <property type="match status" value="1"/>
</dbReference>
<comment type="function">
    <text evidence="10">Catalyzes the reduction of 3'-oxosphinganine (3-ketodihydrosphingosine/KDS) to sphinganine (dihydrosphingosine/DHS), the second step of de novo sphingolipid biosynthesis.</text>
</comment>
<accession>A0ABZ0NAU3</accession>
<keyword evidence="4" id="KW-0256">Endoplasmic reticulum</keyword>
<keyword evidence="8" id="KW-0443">Lipid metabolism</keyword>
<evidence type="ECO:0000256" key="8">
    <source>
        <dbReference type="ARBA" id="ARBA00023098"/>
    </source>
</evidence>
<dbReference type="SUPFAM" id="SSF51735">
    <property type="entry name" value="NAD(P)-binding Rossmann-fold domains"/>
    <property type="match status" value="1"/>
</dbReference>
<gene>
    <name evidence="13" type="ORF">RHO25_001260</name>
</gene>
<evidence type="ECO:0000256" key="2">
    <source>
        <dbReference type="ARBA" id="ARBA00004760"/>
    </source>
</evidence>
<dbReference type="Proteomes" id="UP001302367">
    <property type="component" value="Chromosome 1"/>
</dbReference>
<comment type="pathway">
    <text evidence="2">Lipid metabolism; sphingolipid metabolism.</text>
</comment>
<keyword evidence="14" id="KW-1185">Reference proteome</keyword>
<comment type="pathway">
    <text evidence="3">Sphingolipid metabolism.</text>
</comment>
<evidence type="ECO:0000256" key="1">
    <source>
        <dbReference type="ARBA" id="ARBA00004240"/>
    </source>
</evidence>
<evidence type="ECO:0000313" key="14">
    <source>
        <dbReference type="Proteomes" id="UP001302367"/>
    </source>
</evidence>
<dbReference type="EC" id="1.1.1.102" evidence="9"/>
<keyword evidence="12" id="KW-0472">Membrane</keyword>
<dbReference type="PANTHER" id="PTHR43550:SF3">
    <property type="entry name" value="3-KETODIHYDROSPHINGOSINE REDUCTASE"/>
    <property type="match status" value="1"/>
</dbReference>
<evidence type="ECO:0000256" key="6">
    <source>
        <dbReference type="ARBA" id="ARBA00022919"/>
    </source>
</evidence>
<evidence type="ECO:0000256" key="9">
    <source>
        <dbReference type="ARBA" id="ARBA00026112"/>
    </source>
</evidence>
<dbReference type="RefSeq" id="XP_023459707.2">
    <property type="nucleotide sequence ID" value="XM_023593870.2"/>
</dbReference>
<dbReference type="CDD" id="cd08939">
    <property type="entry name" value="KDSR-like_SDR_c"/>
    <property type="match status" value="1"/>
</dbReference>
<sequence length="370" mass="39681">MTFSSVDNNFPAFAMAMGYYWASIALCALVLILALDIMGIFSGKNHFDVNGRTVVITGGSQGMGRGLGKLLAQKGANVVIVARTQKKLDEALEYISAAAKNGERQRFLAISADVSKPEENQRIVQEVTAWNNGNAPDVVWANAGMAQPMLLLDASVELLKQQMDVNYFAAAYLAQSILKEWVKPAGTKGNSASSQKPRHFIITSSVACFTGLAGYAPYAPPKSASRSLADTLRSEMNLYNGARKGDPVNGPAAEIKIHCVCPGSITSPGYENEQKTKHPATKILEEGDMVQDEDQVAAAAVRGLESGGYLITTQLLAHAMRAGTLGGSPRNNWFVDTVFSWVVAVAWLFIGPDMEGKVFNYGKKHGIASS</sequence>
<keyword evidence="6" id="KW-0746">Sphingolipid metabolism</keyword>
<dbReference type="InterPro" id="IPR045022">
    <property type="entry name" value="KDSR-like"/>
</dbReference>
<organism evidence="13 14">
    <name type="scientific">Cercospora beticola</name>
    <name type="common">Sugarbeet leaf spot fungus</name>
    <dbReference type="NCBI Taxonomy" id="122368"/>
    <lineage>
        <taxon>Eukaryota</taxon>
        <taxon>Fungi</taxon>
        <taxon>Dikarya</taxon>
        <taxon>Ascomycota</taxon>
        <taxon>Pezizomycotina</taxon>
        <taxon>Dothideomycetes</taxon>
        <taxon>Dothideomycetidae</taxon>
        <taxon>Mycosphaerellales</taxon>
        <taxon>Mycosphaerellaceae</taxon>
        <taxon>Cercospora</taxon>
    </lineage>
</organism>
<evidence type="ECO:0000256" key="5">
    <source>
        <dbReference type="ARBA" id="ARBA00022857"/>
    </source>
</evidence>
<dbReference type="GeneID" id="35425031"/>
<dbReference type="EMBL" id="CP134184">
    <property type="protein sequence ID" value="WPA96652.1"/>
    <property type="molecule type" value="Genomic_DNA"/>
</dbReference>
<evidence type="ECO:0000256" key="11">
    <source>
        <dbReference type="ARBA" id="ARBA00048930"/>
    </source>
</evidence>
<dbReference type="InterPro" id="IPR002347">
    <property type="entry name" value="SDR_fam"/>
</dbReference>
<comment type="subcellular location">
    <subcellularLocation>
        <location evidence="1">Endoplasmic reticulum</location>
    </subcellularLocation>
</comment>
<evidence type="ECO:0000256" key="7">
    <source>
        <dbReference type="ARBA" id="ARBA00023002"/>
    </source>
</evidence>
<evidence type="ECO:0000256" key="3">
    <source>
        <dbReference type="ARBA" id="ARBA00004991"/>
    </source>
</evidence>
<evidence type="ECO:0000256" key="12">
    <source>
        <dbReference type="SAM" id="Phobius"/>
    </source>
</evidence>
<reference evidence="13 14" key="1">
    <citation type="submission" date="2023-09" db="EMBL/GenBank/DDBJ databases">
        <title>Complete-Gapless Cercospora beticola genome.</title>
        <authorList>
            <person name="Wyatt N.A."/>
            <person name="Spanner R.E."/>
            <person name="Bolton M.D."/>
        </authorList>
    </citation>
    <scope>NUCLEOTIDE SEQUENCE [LARGE SCALE GENOMIC DNA]</scope>
    <source>
        <strain evidence="13">Cb09-40</strain>
    </source>
</reference>
<proteinExistence type="predicted"/>
<evidence type="ECO:0000256" key="4">
    <source>
        <dbReference type="ARBA" id="ARBA00022824"/>
    </source>
</evidence>
<keyword evidence="12" id="KW-0812">Transmembrane</keyword>